<name>A0A833WK56_PHYIN</name>
<dbReference type="EMBL" id="WSZM01000184">
    <property type="protein sequence ID" value="KAF4038930.1"/>
    <property type="molecule type" value="Genomic_DNA"/>
</dbReference>
<dbReference type="Proteomes" id="UP000704712">
    <property type="component" value="Unassembled WGS sequence"/>
</dbReference>
<sequence>MAGTTTKAKWKSEKTLPQSKREVPAMLQPLDYTPAPKETIDLMQAGKRHSQCGKHIKARPHVLERLPAPQHNVCVQSDKS</sequence>
<dbReference type="AlphaFoldDB" id="A0A833WK56"/>
<dbReference type="EMBL" id="JAACNO010002352">
    <property type="protein sequence ID" value="KAF4133950.1"/>
    <property type="molecule type" value="Genomic_DNA"/>
</dbReference>
<feature type="region of interest" description="Disordered" evidence="1">
    <location>
        <begin position="1"/>
        <end position="22"/>
    </location>
</feature>
<protein>
    <submittedName>
        <fullName evidence="2">Uncharacterized protein</fullName>
    </submittedName>
</protein>
<gene>
    <name evidence="2" type="ORF">GN244_ATG08912</name>
    <name evidence="3" type="ORF">GN958_ATG16849</name>
</gene>
<reference evidence="2" key="1">
    <citation type="submission" date="2020-04" db="EMBL/GenBank/DDBJ databases">
        <title>Hybrid Assembly of Korean Phytophthora infestans isolates.</title>
        <authorList>
            <person name="Prokchorchik M."/>
            <person name="Lee Y."/>
            <person name="Seo J."/>
            <person name="Cho J.-H."/>
            <person name="Park Y.-E."/>
            <person name="Jang D.-C."/>
            <person name="Im J.-S."/>
            <person name="Choi J.-G."/>
            <person name="Park H.-J."/>
            <person name="Lee G.-B."/>
            <person name="Lee Y.-G."/>
            <person name="Hong S.-Y."/>
            <person name="Cho K."/>
            <person name="Sohn K.H."/>
        </authorList>
    </citation>
    <scope>NUCLEOTIDE SEQUENCE</scope>
    <source>
        <strain evidence="2">KR_1_A1</strain>
        <strain evidence="3">KR_2_A2</strain>
    </source>
</reference>
<keyword evidence="4" id="KW-1185">Reference proteome</keyword>
<accession>A0A833WK56</accession>
<dbReference type="Proteomes" id="UP000602510">
    <property type="component" value="Unassembled WGS sequence"/>
</dbReference>
<evidence type="ECO:0000313" key="3">
    <source>
        <dbReference type="EMBL" id="KAF4133950.1"/>
    </source>
</evidence>
<evidence type="ECO:0000313" key="2">
    <source>
        <dbReference type="EMBL" id="KAF4038930.1"/>
    </source>
</evidence>
<evidence type="ECO:0000313" key="4">
    <source>
        <dbReference type="Proteomes" id="UP000602510"/>
    </source>
</evidence>
<evidence type="ECO:0000256" key="1">
    <source>
        <dbReference type="SAM" id="MobiDB-lite"/>
    </source>
</evidence>
<feature type="compositionally biased region" description="Basic and acidic residues" evidence="1">
    <location>
        <begin position="10"/>
        <end position="22"/>
    </location>
</feature>
<organism evidence="2 4">
    <name type="scientific">Phytophthora infestans</name>
    <name type="common">Potato late blight agent</name>
    <name type="synonym">Botrytis infestans</name>
    <dbReference type="NCBI Taxonomy" id="4787"/>
    <lineage>
        <taxon>Eukaryota</taxon>
        <taxon>Sar</taxon>
        <taxon>Stramenopiles</taxon>
        <taxon>Oomycota</taxon>
        <taxon>Peronosporomycetes</taxon>
        <taxon>Peronosporales</taxon>
        <taxon>Peronosporaceae</taxon>
        <taxon>Phytophthora</taxon>
    </lineage>
</organism>
<proteinExistence type="predicted"/>
<comment type="caution">
    <text evidence="2">The sequence shown here is derived from an EMBL/GenBank/DDBJ whole genome shotgun (WGS) entry which is preliminary data.</text>
</comment>